<dbReference type="GO" id="GO:0003676">
    <property type="term" value="F:nucleic acid binding"/>
    <property type="evidence" value="ECO:0007669"/>
    <property type="project" value="InterPro"/>
</dbReference>
<comment type="caution">
    <text evidence="2">The sequence shown here is derived from an EMBL/GenBank/DDBJ whole genome shotgun (WGS) entry which is preliminary data.</text>
</comment>
<keyword evidence="3" id="KW-1185">Reference proteome</keyword>
<dbReference type="AlphaFoldDB" id="A0A9D3WIE7"/>
<accession>A0A9D3WIE7</accession>
<proteinExistence type="predicted"/>
<dbReference type="GO" id="GO:0004523">
    <property type="term" value="F:RNA-DNA hybrid ribonuclease activity"/>
    <property type="evidence" value="ECO:0007669"/>
    <property type="project" value="InterPro"/>
</dbReference>
<reference evidence="2 3" key="1">
    <citation type="journal article" date="2021" name="Plant Biotechnol. J.">
        <title>Multi-omics assisted identification of the key and species-specific regulatory components of drought-tolerant mechanisms in Gossypium stocksii.</title>
        <authorList>
            <person name="Yu D."/>
            <person name="Ke L."/>
            <person name="Zhang D."/>
            <person name="Wu Y."/>
            <person name="Sun Y."/>
            <person name="Mei J."/>
            <person name="Sun J."/>
            <person name="Sun Y."/>
        </authorList>
    </citation>
    <scope>NUCLEOTIDE SEQUENCE [LARGE SCALE GENOMIC DNA]</scope>
    <source>
        <strain evidence="3">cv. E1</strain>
        <tissue evidence="2">Leaf</tissue>
    </source>
</reference>
<evidence type="ECO:0000313" key="3">
    <source>
        <dbReference type="Proteomes" id="UP000828251"/>
    </source>
</evidence>
<sequence length="199" mass="21928">MARIAKNYFQDLFASLGISNTELSLQRVQKCITEYMNAQFTATYIDEEIWATLKAIGPTKALGADGLPTIFFQKCWHIVGTEEVEGRTDSQYLEANDANRILRIPLVLDEHADMVIWHGEPSASRIVARTENGKVEISNSYLHIAVGMAFDAEAIACSEAVLTGLEIGYTKVVIEGDSKSIINKCMAQSVDKSQVSAHI</sequence>
<dbReference type="EMBL" id="JAIQCV010000001">
    <property type="protein sequence ID" value="KAH1130407.1"/>
    <property type="molecule type" value="Genomic_DNA"/>
</dbReference>
<dbReference type="InterPro" id="IPR002156">
    <property type="entry name" value="RNaseH_domain"/>
</dbReference>
<dbReference type="OrthoDB" id="1002691at2759"/>
<gene>
    <name evidence="2" type="ORF">J1N35_001785</name>
</gene>
<organism evidence="2 3">
    <name type="scientific">Gossypium stocksii</name>
    <dbReference type="NCBI Taxonomy" id="47602"/>
    <lineage>
        <taxon>Eukaryota</taxon>
        <taxon>Viridiplantae</taxon>
        <taxon>Streptophyta</taxon>
        <taxon>Embryophyta</taxon>
        <taxon>Tracheophyta</taxon>
        <taxon>Spermatophyta</taxon>
        <taxon>Magnoliopsida</taxon>
        <taxon>eudicotyledons</taxon>
        <taxon>Gunneridae</taxon>
        <taxon>Pentapetalae</taxon>
        <taxon>rosids</taxon>
        <taxon>malvids</taxon>
        <taxon>Malvales</taxon>
        <taxon>Malvaceae</taxon>
        <taxon>Malvoideae</taxon>
        <taxon>Gossypium</taxon>
    </lineage>
</organism>
<dbReference type="Pfam" id="PF13456">
    <property type="entry name" value="RVT_3"/>
    <property type="match status" value="1"/>
</dbReference>
<evidence type="ECO:0000313" key="2">
    <source>
        <dbReference type="EMBL" id="KAH1130407.1"/>
    </source>
</evidence>
<evidence type="ECO:0000259" key="1">
    <source>
        <dbReference type="Pfam" id="PF13456"/>
    </source>
</evidence>
<protein>
    <recommendedName>
        <fullName evidence="1">RNase H type-1 domain-containing protein</fullName>
    </recommendedName>
</protein>
<dbReference type="Proteomes" id="UP000828251">
    <property type="component" value="Unassembled WGS sequence"/>
</dbReference>
<name>A0A9D3WIE7_9ROSI</name>
<feature type="domain" description="RNase H type-1" evidence="1">
    <location>
        <begin position="121"/>
        <end position="196"/>
    </location>
</feature>